<gene>
    <name evidence="1" type="ORF">D7V93_09690</name>
</gene>
<keyword evidence="2" id="KW-1185">Reference proteome</keyword>
<protein>
    <submittedName>
        <fullName evidence="1">Uncharacterized protein</fullName>
    </submittedName>
</protein>
<sequence length="66" mass="7587">MLQSSTDYQLHSQWTTADTQLSLSGQRLPDTRTLMLSYGSTVLAPRLYEERMIQVQDRQRTLAGKL</sequence>
<reference evidence="2" key="1">
    <citation type="submission" date="2018-09" db="EMBL/GenBank/DDBJ databases">
        <authorList>
            <person name="Livingstone P.G."/>
            <person name="Whitworth D.E."/>
        </authorList>
    </citation>
    <scope>NUCLEOTIDE SEQUENCE [LARGE SCALE GENOMIC DNA]</scope>
    <source>
        <strain evidence="2">CA051B</strain>
    </source>
</reference>
<comment type="caution">
    <text evidence="1">The sequence shown here is derived from an EMBL/GenBank/DDBJ whole genome shotgun (WGS) entry which is preliminary data.</text>
</comment>
<proteinExistence type="predicted"/>
<evidence type="ECO:0000313" key="1">
    <source>
        <dbReference type="EMBL" id="RKH62765.1"/>
    </source>
</evidence>
<dbReference type="AlphaFoldDB" id="A0A3A8Q993"/>
<name>A0A3A8Q993_9BACT</name>
<organism evidence="1 2">
    <name type="scientific">Corallococcus llansteffanensis</name>
    <dbReference type="NCBI Taxonomy" id="2316731"/>
    <lineage>
        <taxon>Bacteria</taxon>
        <taxon>Pseudomonadati</taxon>
        <taxon>Myxococcota</taxon>
        <taxon>Myxococcia</taxon>
        <taxon>Myxococcales</taxon>
        <taxon>Cystobacterineae</taxon>
        <taxon>Myxococcaceae</taxon>
        <taxon>Corallococcus</taxon>
    </lineage>
</organism>
<accession>A0A3A8Q993</accession>
<dbReference type="EMBL" id="RAWB01000074">
    <property type="protein sequence ID" value="RKH62765.1"/>
    <property type="molecule type" value="Genomic_DNA"/>
</dbReference>
<dbReference type="RefSeq" id="WP_120643116.1">
    <property type="nucleotide sequence ID" value="NZ_RAWB01000074.1"/>
</dbReference>
<evidence type="ECO:0000313" key="2">
    <source>
        <dbReference type="Proteomes" id="UP000272888"/>
    </source>
</evidence>
<dbReference type="Proteomes" id="UP000272888">
    <property type="component" value="Unassembled WGS sequence"/>
</dbReference>